<keyword evidence="3" id="KW-1185">Reference proteome</keyword>
<proteinExistence type="predicted"/>
<comment type="caution">
    <text evidence="2">The sequence shown here is derived from an EMBL/GenBank/DDBJ whole genome shotgun (WGS) entry which is preliminary data.</text>
</comment>
<dbReference type="Gene3D" id="1.10.260.40">
    <property type="entry name" value="lambda repressor-like DNA-binding domains"/>
    <property type="match status" value="1"/>
</dbReference>
<name>A0ABR6ETF0_9SPHI</name>
<protein>
    <submittedName>
        <fullName evidence="2">Helix-turn-helix domain-containing protein</fullName>
    </submittedName>
</protein>
<gene>
    <name evidence="2" type="ORF">GM920_06085</name>
</gene>
<dbReference type="EMBL" id="WNXC01000001">
    <property type="protein sequence ID" value="MBB2148477.1"/>
    <property type="molecule type" value="Genomic_DNA"/>
</dbReference>
<dbReference type="Proteomes" id="UP000636110">
    <property type="component" value="Unassembled WGS sequence"/>
</dbReference>
<reference evidence="2 3" key="1">
    <citation type="submission" date="2019-11" db="EMBL/GenBank/DDBJ databases">
        <title>Description of Pedobacter sp. LMG 31462T.</title>
        <authorList>
            <person name="Carlier A."/>
            <person name="Qi S."/>
            <person name="Vandamme P."/>
        </authorList>
    </citation>
    <scope>NUCLEOTIDE SEQUENCE [LARGE SCALE GENOMIC DNA]</scope>
    <source>
        <strain evidence="2 3">LMG 31462</strain>
    </source>
</reference>
<sequence length="136" mass="15664">MIPNKGDVIERAVRKNIGISELSRKLHVSRTAIYNWFENGQVNLETLCKIGQAIDYDFSKEFPEEFANAQNQKPTELAAKVGNQDIALDNVVDYWMTKYIDLLEKYNDLLVDLSFPDSKANLNHINPEFSNHFSLR</sequence>
<evidence type="ECO:0000259" key="1">
    <source>
        <dbReference type="PROSITE" id="PS50943"/>
    </source>
</evidence>
<organism evidence="2 3">
    <name type="scientific">Pedobacter gandavensis</name>
    <dbReference type="NCBI Taxonomy" id="2679963"/>
    <lineage>
        <taxon>Bacteria</taxon>
        <taxon>Pseudomonadati</taxon>
        <taxon>Bacteroidota</taxon>
        <taxon>Sphingobacteriia</taxon>
        <taxon>Sphingobacteriales</taxon>
        <taxon>Sphingobacteriaceae</taxon>
        <taxon>Pedobacter</taxon>
    </lineage>
</organism>
<dbReference type="Pfam" id="PF01381">
    <property type="entry name" value="HTH_3"/>
    <property type="match status" value="1"/>
</dbReference>
<feature type="domain" description="HTH cro/C1-type" evidence="1">
    <location>
        <begin position="8"/>
        <end position="62"/>
    </location>
</feature>
<dbReference type="InterPro" id="IPR010982">
    <property type="entry name" value="Lambda_DNA-bd_dom_sf"/>
</dbReference>
<dbReference type="InterPro" id="IPR001387">
    <property type="entry name" value="Cro/C1-type_HTH"/>
</dbReference>
<evidence type="ECO:0000313" key="3">
    <source>
        <dbReference type="Proteomes" id="UP000636110"/>
    </source>
</evidence>
<evidence type="ECO:0000313" key="2">
    <source>
        <dbReference type="EMBL" id="MBB2148477.1"/>
    </source>
</evidence>
<accession>A0ABR6ETF0</accession>
<dbReference type="RefSeq" id="WP_182954469.1">
    <property type="nucleotide sequence ID" value="NZ_WNXC01000001.1"/>
</dbReference>
<dbReference type="PROSITE" id="PS50943">
    <property type="entry name" value="HTH_CROC1"/>
    <property type="match status" value="1"/>
</dbReference>
<dbReference type="SUPFAM" id="SSF47413">
    <property type="entry name" value="lambda repressor-like DNA-binding domains"/>
    <property type="match status" value="1"/>
</dbReference>